<evidence type="ECO:0000313" key="1">
    <source>
        <dbReference type="EMBL" id="KXA65643.1"/>
    </source>
</evidence>
<protein>
    <submittedName>
        <fullName evidence="1">Uncharacterized protein</fullName>
    </submittedName>
</protein>
<accession>A0A133S7K7</accession>
<sequence length="240" mass="27719">MYRSVRNIPKQLLENLYVKEKWTLRDIADYIGCSVDTIVRRMQMYKIARRETRKDINRATLVNLYEVSHTSIEALARRFNVSTATISNRLHEYGLLCTHDHSIHSVEPDRIKKAYESGNSTTRIADMMGLSRWKVLHILHHMGVNIRGGRRKVMPIDEMSYLYSYHGLSTKDIGVAYQLQANTVALYLRESGVALRGKRLEVDTNEISRLRMEGLSIAAIARQLECSPSVIRNRLKQQQT</sequence>
<proteinExistence type="predicted"/>
<dbReference type="Gene3D" id="1.10.10.60">
    <property type="entry name" value="Homeodomain-like"/>
    <property type="match status" value="4"/>
</dbReference>
<evidence type="ECO:0000313" key="2">
    <source>
        <dbReference type="Proteomes" id="UP000070226"/>
    </source>
</evidence>
<dbReference type="RefSeq" id="WP_060807020.1">
    <property type="nucleotide sequence ID" value="NZ_CALLHQ010000003.1"/>
</dbReference>
<dbReference type="Proteomes" id="UP000070226">
    <property type="component" value="Unassembled WGS sequence"/>
</dbReference>
<dbReference type="PATRIC" id="fig|39777.7.peg.9"/>
<comment type="caution">
    <text evidence="1">The sequence shown here is derived from an EMBL/GenBank/DDBJ whole genome shotgun (WGS) entry which is preliminary data.</text>
</comment>
<reference evidence="1 2" key="1">
    <citation type="submission" date="2016-01" db="EMBL/GenBank/DDBJ databases">
        <authorList>
            <person name="Oliw E.H."/>
        </authorList>
    </citation>
    <scope>NUCLEOTIDE SEQUENCE [LARGE SCALE GENOMIC DNA]</scope>
    <source>
        <strain evidence="1 2">CMW7756B</strain>
    </source>
</reference>
<dbReference type="AlphaFoldDB" id="A0A133S7K7"/>
<organism evidence="1">
    <name type="scientific">Veillonella atypica</name>
    <dbReference type="NCBI Taxonomy" id="39777"/>
    <lineage>
        <taxon>Bacteria</taxon>
        <taxon>Bacillati</taxon>
        <taxon>Bacillota</taxon>
        <taxon>Negativicutes</taxon>
        <taxon>Veillonellales</taxon>
        <taxon>Veillonellaceae</taxon>
        <taxon>Veillonella</taxon>
    </lineage>
</organism>
<dbReference type="EMBL" id="LRQT01000001">
    <property type="protein sequence ID" value="KXA65643.1"/>
    <property type="molecule type" value="Genomic_DNA"/>
</dbReference>
<dbReference type="STRING" id="39777.B7L28_01860"/>
<gene>
    <name evidence="1" type="ORF">HMPREF3233_00009</name>
</gene>
<name>A0A133S7K7_9FIRM</name>